<dbReference type="SMART" id="SM00636">
    <property type="entry name" value="Glyco_18"/>
    <property type="match status" value="1"/>
</dbReference>
<feature type="region of interest" description="Disordered" evidence="6">
    <location>
        <begin position="402"/>
        <end position="504"/>
    </location>
</feature>
<keyword evidence="3 4" id="KW-0326">Glycosidase</keyword>
<keyword evidence="2" id="KW-1015">Disulfide bond</keyword>
<dbReference type="GO" id="GO:0004568">
    <property type="term" value="F:chitinase activity"/>
    <property type="evidence" value="ECO:0007669"/>
    <property type="project" value="TreeGrafter"/>
</dbReference>
<evidence type="ECO:0000313" key="8">
    <source>
        <dbReference type="EMBL" id="CAH1773111.1"/>
    </source>
</evidence>
<feature type="compositionally biased region" description="Basic and acidic residues" evidence="6">
    <location>
        <begin position="461"/>
        <end position="479"/>
    </location>
</feature>
<evidence type="ECO:0000256" key="7">
    <source>
        <dbReference type="SAM" id="SignalP"/>
    </source>
</evidence>
<dbReference type="InterPro" id="IPR029070">
    <property type="entry name" value="Chitinase_insertion_sf"/>
</dbReference>
<dbReference type="GO" id="GO:0005975">
    <property type="term" value="P:carbohydrate metabolic process"/>
    <property type="evidence" value="ECO:0007669"/>
    <property type="project" value="InterPro"/>
</dbReference>
<comment type="caution">
    <text evidence="8">The sequence shown here is derived from an EMBL/GenBank/DDBJ whole genome shotgun (WGS) entry which is preliminary data.</text>
</comment>
<dbReference type="InterPro" id="IPR001579">
    <property type="entry name" value="Glyco_hydro_18_chit_AS"/>
</dbReference>
<evidence type="ECO:0000256" key="1">
    <source>
        <dbReference type="ARBA" id="ARBA00022801"/>
    </source>
</evidence>
<protein>
    <submittedName>
        <fullName evidence="8">Uncharacterized protein</fullName>
    </submittedName>
</protein>
<evidence type="ECO:0000313" key="9">
    <source>
        <dbReference type="Proteomes" id="UP000749559"/>
    </source>
</evidence>
<dbReference type="PROSITE" id="PS51910">
    <property type="entry name" value="GH18_2"/>
    <property type="match status" value="1"/>
</dbReference>
<feature type="compositionally biased region" description="Basic residues" evidence="6">
    <location>
        <begin position="424"/>
        <end position="439"/>
    </location>
</feature>
<gene>
    <name evidence="8" type="ORF">OFUS_LOCUS754</name>
</gene>
<dbReference type="Proteomes" id="UP000749559">
    <property type="component" value="Unassembled WGS sequence"/>
</dbReference>
<name>A0A8J1UE39_OWEFU</name>
<sequence>MDIWILLSSAFSIALWGIVSSSENKMFCYYSSFAINRSGKAKFLPEHINPYLCTHIIYAFADVVDGRDLRPSAKDDVSNKGLYYRTMGLKKLNPELKVLLAVGGWFVGSKPFIPILQSDSNRLAFVANVIAYLRKYNFDGLDMDWEFPGARGSPESDKHRFTLLMKDLQDSFREESKSSGREKLLLTMATAGGMYFISKSYDPPRLIPHIDYLLLMAYNYHGSWEDRTGHHSGSHPRAQEVGPERQLNQQWTIDYWLEQGASQDKLIVGIATYGMTFTLADANQNGVNASATGGGKKGKYTKEEGILSYFEICDYMKYGMKTVWMDEQMAPYGYHNNLWVGYDNQESITYKANNIRNRGLGGAFIWSVEMDDFNGKSCNQGRYPLLSTIAEILRPQSVKTYIPRFPRPNRRTTLQPGQRTLRPTPRKVRPTKNKVRPRSRTNAIPERPKTDSQNANGVKTAKSDSADNMRELTSKKEGDPDMVTDEENGDSRISHRGGNNKYQRTRTIPTENEDDTESKQIKTGKFVCPTAGFYKDTLDCGKYYICLNMGNKYRQFHLSCPRDLRWPGLKMHSKPRSGQG</sequence>
<dbReference type="FunFam" id="3.10.50.10:FF:000001">
    <property type="entry name" value="Chitinase 3-like 1"/>
    <property type="match status" value="1"/>
</dbReference>
<dbReference type="PANTHER" id="PTHR11177">
    <property type="entry name" value="CHITINASE"/>
    <property type="match status" value="1"/>
</dbReference>
<dbReference type="AlphaFoldDB" id="A0A8J1UE39"/>
<dbReference type="InterPro" id="IPR017853">
    <property type="entry name" value="GH"/>
</dbReference>
<keyword evidence="1 4" id="KW-0378">Hydrolase</keyword>
<keyword evidence="7" id="KW-0732">Signal</keyword>
<dbReference type="SUPFAM" id="SSF54556">
    <property type="entry name" value="Chitinase insertion domain"/>
    <property type="match status" value="1"/>
</dbReference>
<dbReference type="Gene3D" id="3.20.20.80">
    <property type="entry name" value="Glycosidases"/>
    <property type="match status" value="1"/>
</dbReference>
<evidence type="ECO:0000256" key="3">
    <source>
        <dbReference type="ARBA" id="ARBA00023295"/>
    </source>
</evidence>
<accession>A0A8J1UE39</accession>
<evidence type="ECO:0000256" key="4">
    <source>
        <dbReference type="RuleBase" id="RU000489"/>
    </source>
</evidence>
<comment type="similarity">
    <text evidence="5">Belongs to the glycosyl hydrolase 18 family.</text>
</comment>
<dbReference type="InterPro" id="IPR011583">
    <property type="entry name" value="Chitinase_II/V-like_cat"/>
</dbReference>
<organism evidence="8 9">
    <name type="scientific">Owenia fusiformis</name>
    <name type="common">Polychaete worm</name>
    <dbReference type="NCBI Taxonomy" id="6347"/>
    <lineage>
        <taxon>Eukaryota</taxon>
        <taxon>Metazoa</taxon>
        <taxon>Spiralia</taxon>
        <taxon>Lophotrochozoa</taxon>
        <taxon>Annelida</taxon>
        <taxon>Polychaeta</taxon>
        <taxon>Sedentaria</taxon>
        <taxon>Canalipalpata</taxon>
        <taxon>Sabellida</taxon>
        <taxon>Oweniida</taxon>
        <taxon>Oweniidae</taxon>
        <taxon>Owenia</taxon>
    </lineage>
</organism>
<dbReference type="OrthoDB" id="6130020at2759"/>
<feature type="signal peptide" evidence="7">
    <location>
        <begin position="1"/>
        <end position="21"/>
    </location>
</feature>
<evidence type="ECO:0000256" key="6">
    <source>
        <dbReference type="SAM" id="MobiDB-lite"/>
    </source>
</evidence>
<dbReference type="Gene3D" id="3.10.50.10">
    <property type="match status" value="1"/>
</dbReference>
<dbReference type="EMBL" id="CAIIXF020000001">
    <property type="protein sequence ID" value="CAH1773111.1"/>
    <property type="molecule type" value="Genomic_DNA"/>
</dbReference>
<dbReference type="PANTHER" id="PTHR11177:SF317">
    <property type="entry name" value="CHITINASE 12-RELATED"/>
    <property type="match status" value="1"/>
</dbReference>
<dbReference type="GO" id="GO:0006032">
    <property type="term" value="P:chitin catabolic process"/>
    <property type="evidence" value="ECO:0007669"/>
    <property type="project" value="TreeGrafter"/>
</dbReference>
<dbReference type="PROSITE" id="PS01095">
    <property type="entry name" value="GH18_1"/>
    <property type="match status" value="1"/>
</dbReference>
<feature type="chain" id="PRO_5043669431" evidence="7">
    <location>
        <begin position="22"/>
        <end position="580"/>
    </location>
</feature>
<keyword evidence="9" id="KW-1185">Reference proteome</keyword>
<dbReference type="InterPro" id="IPR001223">
    <property type="entry name" value="Glyco_hydro18_cat"/>
</dbReference>
<dbReference type="Pfam" id="PF00704">
    <property type="entry name" value="Glyco_hydro_18"/>
    <property type="match status" value="1"/>
</dbReference>
<proteinExistence type="inferred from homology"/>
<dbReference type="SUPFAM" id="SSF51445">
    <property type="entry name" value="(Trans)glycosidases"/>
    <property type="match status" value="1"/>
</dbReference>
<reference evidence="8" key="1">
    <citation type="submission" date="2022-03" db="EMBL/GenBank/DDBJ databases">
        <authorList>
            <person name="Martin C."/>
        </authorList>
    </citation>
    <scope>NUCLEOTIDE SEQUENCE</scope>
</reference>
<dbReference type="GO" id="GO:0008061">
    <property type="term" value="F:chitin binding"/>
    <property type="evidence" value="ECO:0007669"/>
    <property type="project" value="InterPro"/>
</dbReference>
<evidence type="ECO:0000256" key="2">
    <source>
        <dbReference type="ARBA" id="ARBA00023157"/>
    </source>
</evidence>
<dbReference type="GO" id="GO:0005576">
    <property type="term" value="C:extracellular region"/>
    <property type="evidence" value="ECO:0007669"/>
    <property type="project" value="TreeGrafter"/>
</dbReference>
<dbReference type="InterPro" id="IPR050314">
    <property type="entry name" value="Glycosyl_Hydrlase_18"/>
</dbReference>
<evidence type="ECO:0000256" key="5">
    <source>
        <dbReference type="RuleBase" id="RU004453"/>
    </source>
</evidence>